<accession>D8JU92</accession>
<protein>
    <recommendedName>
        <fullName evidence="4">Secreted protein</fullName>
    </recommendedName>
</protein>
<reference evidence="3" key="1">
    <citation type="journal article" date="2011" name="J. Bacteriol.">
        <title>Genome sequences of eight morphologically diverse alphaproteobacteria.</title>
        <authorList>
            <consortium name="US DOE Joint Genome Institute"/>
            <person name="Brown P.J."/>
            <person name="Kysela D.T."/>
            <person name="Buechlein A."/>
            <person name="Hemmerich C."/>
            <person name="Brun Y.V."/>
        </authorList>
    </citation>
    <scope>NUCLEOTIDE SEQUENCE [LARGE SCALE GENOMIC DNA]</scope>
    <source>
        <strain evidence="3">ATCC 51888 / DSM 1869 / NCIB 11706 / TK 0415</strain>
    </source>
</reference>
<dbReference type="EMBL" id="CP002083">
    <property type="protein sequence ID" value="ADJ22682.1"/>
    <property type="molecule type" value="Genomic_DNA"/>
</dbReference>
<dbReference type="KEGG" id="hdn:Hden_0865"/>
<evidence type="ECO:0008006" key="4">
    <source>
        <dbReference type="Google" id="ProtNLM"/>
    </source>
</evidence>
<evidence type="ECO:0000313" key="3">
    <source>
        <dbReference type="Proteomes" id="UP000002033"/>
    </source>
</evidence>
<gene>
    <name evidence="2" type="ordered locus">Hden_0865</name>
</gene>
<name>D8JU92_HYPDA</name>
<dbReference type="STRING" id="582899.Hden_0865"/>
<dbReference type="HOGENOM" id="CLU_2259932_0_0_5"/>
<evidence type="ECO:0000256" key="1">
    <source>
        <dbReference type="SAM" id="SignalP"/>
    </source>
</evidence>
<proteinExistence type="predicted"/>
<keyword evidence="3" id="KW-1185">Reference proteome</keyword>
<organism evidence="2 3">
    <name type="scientific">Hyphomicrobium denitrificans (strain ATCC 51888 / DSM 1869 / NCIMB 11706 / TK 0415)</name>
    <dbReference type="NCBI Taxonomy" id="582899"/>
    <lineage>
        <taxon>Bacteria</taxon>
        <taxon>Pseudomonadati</taxon>
        <taxon>Pseudomonadota</taxon>
        <taxon>Alphaproteobacteria</taxon>
        <taxon>Hyphomicrobiales</taxon>
        <taxon>Hyphomicrobiaceae</taxon>
        <taxon>Hyphomicrobium</taxon>
    </lineage>
</organism>
<dbReference type="Proteomes" id="UP000002033">
    <property type="component" value="Chromosome"/>
</dbReference>
<keyword evidence="1" id="KW-0732">Signal</keyword>
<sequence precursor="true">MTFKFVSALLFVGMLVCVAAPANAQKKGYQNSSQDDGYTIRRKRGGYSYGYGDSINTDARGKAGGSGYRDPRLYRQTPAGPFDSGFFFDSGIGLNGGQSPYMH</sequence>
<feature type="signal peptide" evidence="1">
    <location>
        <begin position="1"/>
        <end position="24"/>
    </location>
</feature>
<dbReference type="RefSeq" id="WP_013214897.1">
    <property type="nucleotide sequence ID" value="NC_014313.1"/>
</dbReference>
<feature type="chain" id="PRO_5003116185" description="Secreted protein" evidence="1">
    <location>
        <begin position="25"/>
        <end position="103"/>
    </location>
</feature>
<dbReference type="AlphaFoldDB" id="D8JU92"/>
<evidence type="ECO:0000313" key="2">
    <source>
        <dbReference type="EMBL" id="ADJ22682.1"/>
    </source>
</evidence>